<name>A0AAV9MU68_9EURO</name>
<comment type="caution">
    <text evidence="2">The sequence shown here is derived from an EMBL/GenBank/DDBJ whole genome shotgun (WGS) entry which is preliminary data.</text>
</comment>
<dbReference type="Gene3D" id="2.60.120.620">
    <property type="entry name" value="q2cbj1_9rhob like domain"/>
    <property type="match status" value="1"/>
</dbReference>
<evidence type="ECO:0000313" key="3">
    <source>
        <dbReference type="Proteomes" id="UP001358417"/>
    </source>
</evidence>
<dbReference type="EMBL" id="JAVRRD010000039">
    <property type="protein sequence ID" value="KAK5045161.1"/>
    <property type="molecule type" value="Genomic_DNA"/>
</dbReference>
<dbReference type="GeneID" id="89977653"/>
<proteinExistence type="predicted"/>
<dbReference type="Proteomes" id="UP001358417">
    <property type="component" value="Unassembled WGS sequence"/>
</dbReference>
<reference evidence="2 3" key="1">
    <citation type="submission" date="2023-08" db="EMBL/GenBank/DDBJ databases">
        <title>Black Yeasts Isolated from many extreme environments.</title>
        <authorList>
            <person name="Coleine C."/>
            <person name="Stajich J.E."/>
            <person name="Selbmann L."/>
        </authorList>
    </citation>
    <scope>NUCLEOTIDE SEQUENCE [LARGE SCALE GENOMIC DNA]</scope>
    <source>
        <strain evidence="2 3">CCFEE 5792</strain>
    </source>
</reference>
<evidence type="ECO:0000256" key="1">
    <source>
        <dbReference type="SAM" id="MobiDB-lite"/>
    </source>
</evidence>
<accession>A0AAV9MU68</accession>
<organism evidence="2 3">
    <name type="scientific">Exophiala bonariae</name>
    <dbReference type="NCBI Taxonomy" id="1690606"/>
    <lineage>
        <taxon>Eukaryota</taxon>
        <taxon>Fungi</taxon>
        <taxon>Dikarya</taxon>
        <taxon>Ascomycota</taxon>
        <taxon>Pezizomycotina</taxon>
        <taxon>Eurotiomycetes</taxon>
        <taxon>Chaetothyriomycetidae</taxon>
        <taxon>Chaetothyriales</taxon>
        <taxon>Herpotrichiellaceae</taxon>
        <taxon>Exophiala</taxon>
    </lineage>
</organism>
<evidence type="ECO:0008006" key="4">
    <source>
        <dbReference type="Google" id="ProtNLM"/>
    </source>
</evidence>
<sequence length="342" mass="38666">MASSGKKYKVLSPSDVEHFLTHGFVRIEGCFTNEDAEKWTEDVWLRLGMSPTDKTTWSRERTNMPSHQALKVSDFAPKAWDAICDVVGGEDKVTEKSKMWKDSFIVNLGTAENEGKQFDPRDLDQWHVDGDFFIHFLDSPEQGLLVIPLFTDILPNGGGTWICSEGGSRIGKWLYDHPDGVDPRMNPVGIPESEKYEHLAFFNQTVQKCAPESFHEMTGKVGDVILLHPLMLHSASKNGLRNIRIITNPPVSLLEPFKFDRGSNEDDYSLVELKTIKDLGGMDKLKGWKITGERKEVIPPRVQIQAKMMEEENRRLRESGRQYLDRAKAEGEAVRSHPVAAA</sequence>
<dbReference type="SUPFAM" id="SSF51197">
    <property type="entry name" value="Clavaminate synthase-like"/>
    <property type="match status" value="1"/>
</dbReference>
<dbReference type="Pfam" id="PF05721">
    <property type="entry name" value="PhyH"/>
    <property type="match status" value="1"/>
</dbReference>
<keyword evidence="3" id="KW-1185">Reference proteome</keyword>
<protein>
    <recommendedName>
        <fullName evidence="4">JmjC domain-containing protein</fullName>
    </recommendedName>
</protein>
<dbReference type="RefSeq" id="XP_064700797.1">
    <property type="nucleotide sequence ID" value="XM_064853034.1"/>
</dbReference>
<dbReference type="AlphaFoldDB" id="A0AAV9MU68"/>
<gene>
    <name evidence="2" type="ORF">LTR84_009494</name>
</gene>
<evidence type="ECO:0000313" key="2">
    <source>
        <dbReference type="EMBL" id="KAK5045161.1"/>
    </source>
</evidence>
<feature type="compositionally biased region" description="Basic and acidic residues" evidence="1">
    <location>
        <begin position="311"/>
        <end position="335"/>
    </location>
</feature>
<dbReference type="InterPro" id="IPR008775">
    <property type="entry name" value="Phytyl_CoA_dOase-like"/>
</dbReference>
<feature type="region of interest" description="Disordered" evidence="1">
    <location>
        <begin position="311"/>
        <end position="342"/>
    </location>
</feature>